<reference evidence="1 2" key="1">
    <citation type="submission" date="2019-02" db="EMBL/GenBank/DDBJ databases">
        <title>High diversity of culturable Acinetobacter species in natural soil and water ecosystems.</title>
        <authorList>
            <person name="Radolfova-Krizova L."/>
            <person name="Nemec A."/>
        </authorList>
    </citation>
    <scope>NUCLEOTIDE SEQUENCE [LARGE SCALE GENOMIC DNA]</scope>
    <source>
        <strain evidence="1 2">ANC 4281</strain>
    </source>
</reference>
<accession>A0A4V2LPQ5</accession>
<organism evidence="1 2">
    <name type="scientific">Acinetobacter terrae</name>
    <dbReference type="NCBI Taxonomy" id="2731247"/>
    <lineage>
        <taxon>Bacteria</taxon>
        <taxon>Pseudomonadati</taxon>
        <taxon>Pseudomonadota</taxon>
        <taxon>Gammaproteobacteria</taxon>
        <taxon>Moraxellales</taxon>
        <taxon>Moraxellaceae</taxon>
        <taxon>Acinetobacter</taxon>
        <taxon>Acinetobacter Taxon 24</taxon>
    </lineage>
</organism>
<evidence type="ECO:0000313" key="2">
    <source>
        <dbReference type="Proteomes" id="UP000291380"/>
    </source>
</evidence>
<proteinExistence type="predicted"/>
<gene>
    <name evidence="1" type="ORF">E0H85_10750</name>
</gene>
<name>A0A4V2LPQ5_9GAMM</name>
<dbReference type="EMBL" id="SJOA01000012">
    <property type="protein sequence ID" value="TCB58439.1"/>
    <property type="molecule type" value="Genomic_DNA"/>
</dbReference>
<dbReference type="RefSeq" id="WP_062034260.1">
    <property type="nucleotide sequence ID" value="NZ_SJOA01000012.1"/>
</dbReference>
<dbReference type="OrthoDB" id="6711835at2"/>
<dbReference type="Proteomes" id="UP000291380">
    <property type="component" value="Unassembled WGS sequence"/>
</dbReference>
<dbReference type="AlphaFoldDB" id="A0A4V2LPQ5"/>
<comment type="caution">
    <text evidence="1">The sequence shown here is derived from an EMBL/GenBank/DDBJ whole genome shotgun (WGS) entry which is preliminary data.</text>
</comment>
<evidence type="ECO:0000313" key="1">
    <source>
        <dbReference type="EMBL" id="TCB58439.1"/>
    </source>
</evidence>
<sequence>MSEINLVNECDNESEIAAMAARVLQEHFIAATQAGPVLYVENDYLVRKAPNELPIVIKRLEGRSPNLIKKIAYRRIFKIRKQQVNLD</sequence>
<protein>
    <submittedName>
        <fullName evidence="1">Uncharacterized protein</fullName>
    </submittedName>
</protein>